<dbReference type="SUPFAM" id="SSF47473">
    <property type="entry name" value="EF-hand"/>
    <property type="match status" value="1"/>
</dbReference>
<organism evidence="2">
    <name type="scientific">Coptotermes formosanus</name>
    <name type="common">Formosan subterranean termite</name>
    <dbReference type="NCBI Taxonomy" id="36987"/>
    <lineage>
        <taxon>Eukaryota</taxon>
        <taxon>Metazoa</taxon>
        <taxon>Ecdysozoa</taxon>
        <taxon>Arthropoda</taxon>
        <taxon>Hexapoda</taxon>
        <taxon>Insecta</taxon>
        <taxon>Pterygota</taxon>
        <taxon>Neoptera</taxon>
        <taxon>Polyneoptera</taxon>
        <taxon>Dictyoptera</taxon>
        <taxon>Blattodea</taxon>
        <taxon>Blattoidea</taxon>
        <taxon>Termitoidae</taxon>
        <taxon>Rhinotermitidae</taxon>
        <taxon>Coptotermes</taxon>
    </lineage>
</organism>
<reference evidence="2" key="1">
    <citation type="submission" date="2013-03" db="EMBL/GenBank/DDBJ databases">
        <title>Immune-Related transcriptome of Coptotermes formosanus Shiraki workers: the defense mechanism.</title>
        <authorList>
            <person name="Hussain A."/>
            <person name="Li Y.F."/>
            <person name="Wen S.Y."/>
        </authorList>
    </citation>
    <scope>NUCLEOTIDE SEQUENCE</scope>
</reference>
<dbReference type="Pfam" id="PF13405">
    <property type="entry name" value="EF-hand_6"/>
    <property type="match status" value="1"/>
</dbReference>
<feature type="domain" description="EF-hand" evidence="1">
    <location>
        <begin position="1"/>
        <end position="34"/>
    </location>
</feature>
<name>R4UN27_COPFO</name>
<dbReference type="PROSITE" id="PS50222">
    <property type="entry name" value="EF_HAND_2"/>
    <property type="match status" value="1"/>
</dbReference>
<sequence length="132" mass="15217">MSEIKKAFEEFDKDKDNKLKFYELHGALTYLGETTNDDECKALIKKYSDDPEFLSYDPFVQIILDRFSTAENKAAINEAFQTLAPSYPMITEAVISQYFDEDELNFLKKELPPQSDAGGYNAQEWVDSVFNE</sequence>
<dbReference type="InterPro" id="IPR011992">
    <property type="entry name" value="EF-hand-dom_pair"/>
</dbReference>
<evidence type="ECO:0000313" key="2">
    <source>
        <dbReference type="EMBL" id="AGM32535.1"/>
    </source>
</evidence>
<protein>
    <submittedName>
        <fullName evidence="2">Putative alpha-actinin</fullName>
    </submittedName>
</protein>
<dbReference type="SMART" id="SM00054">
    <property type="entry name" value="EFh"/>
    <property type="match status" value="1"/>
</dbReference>
<dbReference type="GO" id="GO:0005509">
    <property type="term" value="F:calcium ion binding"/>
    <property type="evidence" value="ECO:0007669"/>
    <property type="project" value="InterPro"/>
</dbReference>
<dbReference type="EMBL" id="KC740711">
    <property type="protein sequence ID" value="AGM32535.1"/>
    <property type="molecule type" value="mRNA"/>
</dbReference>
<dbReference type="AlphaFoldDB" id="R4UN27"/>
<proteinExistence type="evidence at transcript level"/>
<dbReference type="CDD" id="cd00051">
    <property type="entry name" value="EFh"/>
    <property type="match status" value="1"/>
</dbReference>
<evidence type="ECO:0000259" key="1">
    <source>
        <dbReference type="PROSITE" id="PS50222"/>
    </source>
</evidence>
<dbReference type="InterPro" id="IPR002048">
    <property type="entry name" value="EF_hand_dom"/>
</dbReference>
<accession>R4UN27</accession>
<dbReference type="Gene3D" id="1.10.238.10">
    <property type="entry name" value="EF-hand"/>
    <property type="match status" value="2"/>
</dbReference>